<evidence type="ECO:0000313" key="2">
    <source>
        <dbReference type="EMBL" id="MDJ1129313.1"/>
    </source>
</evidence>
<proteinExistence type="predicted"/>
<dbReference type="RefSeq" id="WP_283713609.1">
    <property type="nucleotide sequence ID" value="NZ_JASJEW010000005.1"/>
</dbReference>
<dbReference type="InterPro" id="IPR043129">
    <property type="entry name" value="ATPase_NBD"/>
</dbReference>
<accession>A0ABT6ZL80</accession>
<protein>
    <submittedName>
        <fullName evidence="2">BadF/BadG/BcrA/BcrD ATPase family protein</fullName>
    </submittedName>
</protein>
<dbReference type="Pfam" id="PF01869">
    <property type="entry name" value="BcrAD_BadFG"/>
    <property type="match status" value="1"/>
</dbReference>
<dbReference type="PANTHER" id="PTHR43190">
    <property type="entry name" value="N-ACETYL-D-GLUCOSAMINE KINASE"/>
    <property type="match status" value="1"/>
</dbReference>
<name>A0ABT6ZL80_9ACTN</name>
<dbReference type="PANTHER" id="PTHR43190:SF3">
    <property type="entry name" value="N-ACETYL-D-GLUCOSAMINE KINASE"/>
    <property type="match status" value="1"/>
</dbReference>
<dbReference type="SUPFAM" id="SSF53067">
    <property type="entry name" value="Actin-like ATPase domain"/>
    <property type="match status" value="2"/>
</dbReference>
<gene>
    <name evidence="2" type="ORF">QJ043_04365</name>
</gene>
<dbReference type="InterPro" id="IPR002731">
    <property type="entry name" value="ATPase_BadF"/>
</dbReference>
<comment type="caution">
    <text evidence="2">The sequence shown here is derived from an EMBL/GenBank/DDBJ whole genome shotgun (WGS) entry which is preliminary data.</text>
</comment>
<organism evidence="2 3">
    <name type="scientific">Kribbibacterium absianum</name>
    <dbReference type="NCBI Taxonomy" id="3044210"/>
    <lineage>
        <taxon>Bacteria</taxon>
        <taxon>Bacillati</taxon>
        <taxon>Actinomycetota</taxon>
        <taxon>Coriobacteriia</taxon>
        <taxon>Coriobacteriales</taxon>
        <taxon>Kribbibacteriaceae</taxon>
        <taxon>Kribbibacterium</taxon>
    </lineage>
</organism>
<dbReference type="Proteomes" id="UP001431693">
    <property type="component" value="Unassembled WGS sequence"/>
</dbReference>
<dbReference type="Gene3D" id="3.30.420.40">
    <property type="match status" value="2"/>
</dbReference>
<feature type="domain" description="ATPase BadF/BadG/BcrA/BcrD type" evidence="1">
    <location>
        <begin position="5"/>
        <end position="259"/>
    </location>
</feature>
<dbReference type="InterPro" id="IPR052519">
    <property type="entry name" value="Euk-type_GlcNAc_Kinase"/>
</dbReference>
<keyword evidence="3" id="KW-1185">Reference proteome</keyword>
<evidence type="ECO:0000259" key="1">
    <source>
        <dbReference type="Pfam" id="PF01869"/>
    </source>
</evidence>
<sequence>MIVAVDAGGTKTAFGLYDDGGEELGRCRRPTCHPDQVGLDGMVLVLADGVRELLDEQRLGLADVTLGLGLAGYGPGREAPMRAALEEAFGAARTLTVVSDAEAARLGALNGEDGVLLIAGTGSIAVGRFGDEAVRCGGWGPVMGDEGSGYWIGRRALQRACREADGRAEKSALGRSVFDALGVTEPGEAVAALAAMADRRSGVAALARTACDAAREGDPVAAALLDEAAGQLALLVNTLARGRGAVVCSWAGGVFSAGDVVLDRLRCRLGPGVTFQAPAGDPLRGACIAAGGRS</sequence>
<reference evidence="2" key="1">
    <citation type="submission" date="2023-05" db="EMBL/GenBank/DDBJ databases">
        <title>[olsenella] sp. nov., isolated from a pig farm feces dump.</title>
        <authorList>
            <person name="Chang Y.-H."/>
        </authorList>
    </citation>
    <scope>NUCLEOTIDE SEQUENCE</scope>
    <source>
        <strain evidence="2">YH-ols2217</strain>
    </source>
</reference>
<evidence type="ECO:0000313" key="3">
    <source>
        <dbReference type="Proteomes" id="UP001431693"/>
    </source>
</evidence>
<dbReference type="CDD" id="cd24007">
    <property type="entry name" value="ASKHA_NBD_eukNAGK-like"/>
    <property type="match status" value="1"/>
</dbReference>
<dbReference type="EMBL" id="JASJEX010000002">
    <property type="protein sequence ID" value="MDJ1129313.1"/>
    <property type="molecule type" value="Genomic_DNA"/>
</dbReference>